<gene>
    <name evidence="2" type="ordered locus">Afer_1398</name>
</gene>
<feature type="compositionally biased region" description="Acidic residues" evidence="1">
    <location>
        <begin position="108"/>
        <end position="120"/>
    </location>
</feature>
<dbReference type="SUPFAM" id="SSF141571">
    <property type="entry name" value="Pentapeptide repeat-like"/>
    <property type="match status" value="1"/>
</dbReference>
<dbReference type="STRING" id="525909.Afer_1398"/>
<evidence type="ECO:0000313" key="2">
    <source>
        <dbReference type="EMBL" id="ACU54322.1"/>
    </source>
</evidence>
<keyword evidence="3" id="KW-1185">Reference proteome</keyword>
<proteinExistence type="predicted"/>
<dbReference type="KEGG" id="afo:Afer_1398"/>
<dbReference type="InterPro" id="IPR001646">
    <property type="entry name" value="5peptide_repeat"/>
</dbReference>
<evidence type="ECO:0000256" key="1">
    <source>
        <dbReference type="SAM" id="MobiDB-lite"/>
    </source>
</evidence>
<dbReference type="Pfam" id="PF00805">
    <property type="entry name" value="Pentapeptide"/>
    <property type="match status" value="1"/>
</dbReference>
<organism evidence="2 3">
    <name type="scientific">Acidimicrobium ferrooxidans (strain DSM 10331 / JCM 15462 / NBRC 103882 / ICP)</name>
    <dbReference type="NCBI Taxonomy" id="525909"/>
    <lineage>
        <taxon>Bacteria</taxon>
        <taxon>Bacillati</taxon>
        <taxon>Actinomycetota</taxon>
        <taxon>Acidimicrobiia</taxon>
        <taxon>Acidimicrobiales</taxon>
        <taxon>Acidimicrobiaceae</taxon>
        <taxon>Acidimicrobium</taxon>
    </lineage>
</organism>
<feature type="region of interest" description="Disordered" evidence="1">
    <location>
        <begin position="53"/>
        <end position="154"/>
    </location>
</feature>
<dbReference type="HOGENOM" id="CLU_1559613_0_0_11"/>
<accession>C7M014</accession>
<sequence length="171" mass="18410">MRAQEVANLAAHAGYSLVTLKRAKSALRVRSIRRAGEWWWGLDEARDRPVLSVLHGEGGDPEPATDATLRGSTLRGSTLRGSTLRGSTLRGSTLRGSSADDPLGGEPVELEPPEPWDDGPPDVPDRVLDLAPPPDPSEPFPQPAPWDLDPDEWASEDEVLDEAEAVLRGPA</sequence>
<dbReference type="EMBL" id="CP001631">
    <property type="protein sequence ID" value="ACU54322.1"/>
    <property type="molecule type" value="Genomic_DNA"/>
</dbReference>
<reference evidence="2 3" key="1">
    <citation type="journal article" date="2009" name="Stand. Genomic Sci.">
        <title>Complete genome sequence of Acidimicrobium ferrooxidans type strain (ICP).</title>
        <authorList>
            <person name="Clum A."/>
            <person name="Nolan M."/>
            <person name="Lang E."/>
            <person name="Glavina Del Rio T."/>
            <person name="Tice H."/>
            <person name="Copeland A."/>
            <person name="Cheng J.F."/>
            <person name="Lucas S."/>
            <person name="Chen F."/>
            <person name="Bruce D."/>
            <person name="Goodwin L."/>
            <person name="Pitluck S."/>
            <person name="Ivanova N."/>
            <person name="Mavrommatis K."/>
            <person name="Mikhailova N."/>
            <person name="Pati A."/>
            <person name="Chen A."/>
            <person name="Palaniappan K."/>
            <person name="Goker M."/>
            <person name="Spring S."/>
            <person name="Land M."/>
            <person name="Hauser L."/>
            <person name="Chang Y.J."/>
            <person name="Jeffries C.C."/>
            <person name="Chain P."/>
            <person name="Bristow J."/>
            <person name="Eisen J.A."/>
            <person name="Markowitz V."/>
            <person name="Hugenholtz P."/>
            <person name="Kyrpides N.C."/>
            <person name="Klenk H.P."/>
            <person name="Lapidus A."/>
        </authorList>
    </citation>
    <scope>NUCLEOTIDE SEQUENCE [LARGE SCALE GENOMIC DNA]</scope>
    <source>
        <strain evidence="3">DSM 10331 / JCM 15462 / NBRC 103882 / ICP</strain>
    </source>
</reference>
<dbReference type="AlphaFoldDB" id="C7M014"/>
<feature type="compositionally biased region" description="Pro residues" evidence="1">
    <location>
        <begin position="131"/>
        <end position="144"/>
    </location>
</feature>
<feature type="compositionally biased region" description="Polar residues" evidence="1">
    <location>
        <begin position="70"/>
        <end position="96"/>
    </location>
</feature>
<dbReference type="Proteomes" id="UP000000771">
    <property type="component" value="Chromosome"/>
</dbReference>
<protein>
    <submittedName>
        <fullName evidence="2">GETHR pentapeptide repeat-containing protein</fullName>
    </submittedName>
</protein>
<name>C7M014_ACIFD</name>
<evidence type="ECO:0000313" key="3">
    <source>
        <dbReference type="Proteomes" id="UP000000771"/>
    </source>
</evidence>
<dbReference type="RefSeq" id="WP_015798806.1">
    <property type="nucleotide sequence ID" value="NC_013124.1"/>
</dbReference>